<reference evidence="1 2" key="1">
    <citation type="submission" date="2023-04" db="EMBL/GenBank/DDBJ databases">
        <title>Genome of Basidiobolus ranarum AG-B5.</title>
        <authorList>
            <person name="Stajich J.E."/>
            <person name="Carter-House D."/>
            <person name="Gryganskyi A."/>
        </authorList>
    </citation>
    <scope>NUCLEOTIDE SEQUENCE [LARGE SCALE GENOMIC DNA]</scope>
    <source>
        <strain evidence="1 2">AG-B5</strain>
    </source>
</reference>
<evidence type="ECO:0000313" key="1">
    <source>
        <dbReference type="EMBL" id="KAK9708544.1"/>
    </source>
</evidence>
<proteinExistence type="predicted"/>
<dbReference type="EMBL" id="JASJQH010007476">
    <property type="protein sequence ID" value="KAK9708544.1"/>
    <property type="molecule type" value="Genomic_DNA"/>
</dbReference>
<evidence type="ECO:0000313" key="2">
    <source>
        <dbReference type="Proteomes" id="UP001479436"/>
    </source>
</evidence>
<organism evidence="1 2">
    <name type="scientific">Basidiobolus ranarum</name>
    <dbReference type="NCBI Taxonomy" id="34480"/>
    <lineage>
        <taxon>Eukaryota</taxon>
        <taxon>Fungi</taxon>
        <taxon>Fungi incertae sedis</taxon>
        <taxon>Zoopagomycota</taxon>
        <taxon>Entomophthoromycotina</taxon>
        <taxon>Basidiobolomycetes</taxon>
        <taxon>Basidiobolales</taxon>
        <taxon>Basidiobolaceae</taxon>
        <taxon>Basidiobolus</taxon>
    </lineage>
</organism>
<name>A0ABR2VXM0_9FUNG</name>
<dbReference type="Proteomes" id="UP001479436">
    <property type="component" value="Unassembled WGS sequence"/>
</dbReference>
<keyword evidence="2" id="KW-1185">Reference proteome</keyword>
<accession>A0ABR2VXM0</accession>
<sequence length="69" mass="8006">MEYERKGSQNTRRSLQTAAYDSHAVTKDHLELVEQKVHTECNRKSCEEITGKQSKGRNLKFWSACDALY</sequence>
<protein>
    <submittedName>
        <fullName evidence="1">Uncharacterized protein</fullName>
    </submittedName>
</protein>
<gene>
    <name evidence="1" type="ORF">K7432_009580</name>
</gene>
<comment type="caution">
    <text evidence="1">The sequence shown here is derived from an EMBL/GenBank/DDBJ whole genome shotgun (WGS) entry which is preliminary data.</text>
</comment>